<dbReference type="Proteomes" id="UP000313359">
    <property type="component" value="Unassembled WGS sequence"/>
</dbReference>
<name>A0A5C2RYX5_9APHY</name>
<gene>
    <name evidence="2" type="ORF">L227DRAFT_588128</name>
</gene>
<evidence type="ECO:0000256" key="1">
    <source>
        <dbReference type="SAM" id="SignalP"/>
    </source>
</evidence>
<evidence type="ECO:0000313" key="2">
    <source>
        <dbReference type="EMBL" id="RPD56272.1"/>
    </source>
</evidence>
<accession>A0A5C2RYX5</accession>
<evidence type="ECO:0000313" key="3">
    <source>
        <dbReference type="Proteomes" id="UP000313359"/>
    </source>
</evidence>
<sequence length="192" mass="20644">MRFFSLLAVAATLLGTVSAASLPVSQKPECAHEEVVSTTYIGKDKNVKVEVSHCDDEQLVDAHGNLVTTLTKRQSTNVCGAPCNTFCWSATSGAPTSGDCTVIADALLYESQNTGALFAVSPTGSSTNKVTMQYATCLTYFLNQDFNTLTYCRTEWSKLVTWLASDCSPASSSNGGLCVATDQRWYVQLQHS</sequence>
<proteinExistence type="predicted"/>
<protein>
    <submittedName>
        <fullName evidence="2">Uncharacterized protein</fullName>
    </submittedName>
</protein>
<feature type="chain" id="PRO_5022738946" evidence="1">
    <location>
        <begin position="20"/>
        <end position="192"/>
    </location>
</feature>
<keyword evidence="3" id="KW-1185">Reference proteome</keyword>
<dbReference type="EMBL" id="ML122289">
    <property type="protein sequence ID" value="RPD56272.1"/>
    <property type="molecule type" value="Genomic_DNA"/>
</dbReference>
<feature type="signal peptide" evidence="1">
    <location>
        <begin position="1"/>
        <end position="19"/>
    </location>
</feature>
<keyword evidence="1" id="KW-0732">Signal</keyword>
<dbReference type="OrthoDB" id="3226519at2759"/>
<organism evidence="2 3">
    <name type="scientific">Lentinus tigrinus ALCF2SS1-6</name>
    <dbReference type="NCBI Taxonomy" id="1328759"/>
    <lineage>
        <taxon>Eukaryota</taxon>
        <taxon>Fungi</taxon>
        <taxon>Dikarya</taxon>
        <taxon>Basidiomycota</taxon>
        <taxon>Agaricomycotina</taxon>
        <taxon>Agaricomycetes</taxon>
        <taxon>Polyporales</taxon>
        <taxon>Polyporaceae</taxon>
        <taxon>Lentinus</taxon>
    </lineage>
</organism>
<reference evidence="2" key="1">
    <citation type="journal article" date="2018" name="Genome Biol. Evol.">
        <title>Genomics and development of Lentinus tigrinus, a white-rot wood-decaying mushroom with dimorphic fruiting bodies.</title>
        <authorList>
            <person name="Wu B."/>
            <person name="Xu Z."/>
            <person name="Knudson A."/>
            <person name="Carlson A."/>
            <person name="Chen N."/>
            <person name="Kovaka S."/>
            <person name="LaButti K."/>
            <person name="Lipzen A."/>
            <person name="Pennachio C."/>
            <person name="Riley R."/>
            <person name="Schakwitz W."/>
            <person name="Umezawa K."/>
            <person name="Ohm R.A."/>
            <person name="Grigoriev I.V."/>
            <person name="Nagy L.G."/>
            <person name="Gibbons J."/>
            <person name="Hibbett D."/>
        </authorList>
    </citation>
    <scope>NUCLEOTIDE SEQUENCE [LARGE SCALE GENOMIC DNA]</scope>
    <source>
        <strain evidence="2">ALCF2SS1-6</strain>
    </source>
</reference>
<dbReference type="AlphaFoldDB" id="A0A5C2RYX5"/>